<dbReference type="EMBL" id="JAHRIP010075941">
    <property type="protein sequence ID" value="MEQ2310685.1"/>
    <property type="molecule type" value="Genomic_DNA"/>
</dbReference>
<comment type="caution">
    <text evidence="1">The sequence shown here is derived from an EMBL/GenBank/DDBJ whole genome shotgun (WGS) entry which is preliminary data.</text>
</comment>
<keyword evidence="2" id="KW-1185">Reference proteome</keyword>
<evidence type="ECO:0000313" key="1">
    <source>
        <dbReference type="EMBL" id="MEQ2310685.1"/>
    </source>
</evidence>
<proteinExistence type="predicted"/>
<organism evidence="1 2">
    <name type="scientific">Ameca splendens</name>
    <dbReference type="NCBI Taxonomy" id="208324"/>
    <lineage>
        <taxon>Eukaryota</taxon>
        <taxon>Metazoa</taxon>
        <taxon>Chordata</taxon>
        <taxon>Craniata</taxon>
        <taxon>Vertebrata</taxon>
        <taxon>Euteleostomi</taxon>
        <taxon>Actinopterygii</taxon>
        <taxon>Neopterygii</taxon>
        <taxon>Teleostei</taxon>
        <taxon>Neoteleostei</taxon>
        <taxon>Acanthomorphata</taxon>
        <taxon>Ovalentaria</taxon>
        <taxon>Atherinomorphae</taxon>
        <taxon>Cyprinodontiformes</taxon>
        <taxon>Goodeidae</taxon>
        <taxon>Ameca</taxon>
    </lineage>
</organism>
<gene>
    <name evidence="1" type="ORF">AMECASPLE_011635</name>
</gene>
<evidence type="ECO:0000313" key="2">
    <source>
        <dbReference type="Proteomes" id="UP001469553"/>
    </source>
</evidence>
<dbReference type="Proteomes" id="UP001469553">
    <property type="component" value="Unassembled WGS sequence"/>
</dbReference>
<sequence>MKINKHRFLLQWAFASSDNQTVTFKEMPEDSIRKSESTNNGSVFISFTHPVPELIPDCPASTFSHPGDRFHLYLNRPSPLTTCQAPALRNEAKSYASLGSLLDSADNKA</sequence>
<reference evidence="1 2" key="1">
    <citation type="submission" date="2021-06" db="EMBL/GenBank/DDBJ databases">
        <authorList>
            <person name="Palmer J.M."/>
        </authorList>
    </citation>
    <scope>NUCLEOTIDE SEQUENCE [LARGE SCALE GENOMIC DNA]</scope>
    <source>
        <strain evidence="1 2">AS_MEX2019</strain>
        <tissue evidence="1">Muscle</tissue>
    </source>
</reference>
<protein>
    <submittedName>
        <fullName evidence="1">Uncharacterized protein</fullName>
    </submittedName>
</protein>
<accession>A0ABV0ZYQ6</accession>
<name>A0ABV0ZYQ6_9TELE</name>